<dbReference type="STRING" id="435908.IDSA_04125"/>
<reference evidence="1 2" key="1">
    <citation type="submission" date="2014-06" db="EMBL/GenBank/DDBJ databases">
        <title>The draft genome sequence of Idiomarina salinarum ISL-52.</title>
        <authorList>
            <person name="Du J."/>
            <person name="Shao Z."/>
        </authorList>
    </citation>
    <scope>NUCLEOTIDE SEQUENCE [LARGE SCALE GENOMIC DNA]</scope>
    <source>
        <strain evidence="1 2">ISL-52</strain>
    </source>
</reference>
<protein>
    <submittedName>
        <fullName evidence="1">Uncharacterized protein</fullName>
    </submittedName>
</protein>
<gene>
    <name evidence="1" type="ORF">IDSA_04125</name>
</gene>
<dbReference type="RefSeq" id="WP_034774408.1">
    <property type="nucleotide sequence ID" value="NZ_JPER01000001.1"/>
</dbReference>
<organism evidence="1 2">
    <name type="scientific">Pseudidiomarina salinarum</name>
    <dbReference type="NCBI Taxonomy" id="435908"/>
    <lineage>
        <taxon>Bacteria</taxon>
        <taxon>Pseudomonadati</taxon>
        <taxon>Pseudomonadota</taxon>
        <taxon>Gammaproteobacteria</taxon>
        <taxon>Alteromonadales</taxon>
        <taxon>Idiomarinaceae</taxon>
        <taxon>Pseudidiomarina</taxon>
    </lineage>
</organism>
<dbReference type="AlphaFoldDB" id="A0A094LAM2"/>
<sequence>MTIEELNEAQGDLETFFKMLTKVIATYRGERQYIRIDNANPDQLEITAFGMRLLLEPYLLIDKEKGDIRQAIFLKAQSGVDGDRLVRIATLYPKEKRKLIVPAIKQSNNPITVDMWGATFKGRWPTISGEVISAIVGLALTKREELH</sequence>
<proteinExistence type="predicted"/>
<evidence type="ECO:0000313" key="2">
    <source>
        <dbReference type="Proteomes" id="UP000054363"/>
    </source>
</evidence>
<name>A0A094LAM2_9GAMM</name>
<evidence type="ECO:0000313" key="1">
    <source>
        <dbReference type="EMBL" id="KFZ31878.1"/>
    </source>
</evidence>
<accession>A0A094LAM2</accession>
<comment type="caution">
    <text evidence="1">The sequence shown here is derived from an EMBL/GenBank/DDBJ whole genome shotgun (WGS) entry which is preliminary data.</text>
</comment>
<dbReference type="Proteomes" id="UP000054363">
    <property type="component" value="Unassembled WGS sequence"/>
</dbReference>
<keyword evidence="2" id="KW-1185">Reference proteome</keyword>
<dbReference type="EMBL" id="JPER01000001">
    <property type="protein sequence ID" value="KFZ31878.1"/>
    <property type="molecule type" value="Genomic_DNA"/>
</dbReference>